<dbReference type="STRING" id="84645.A0A498MM71"/>
<keyword evidence="3" id="KW-0269">Exonuclease</keyword>
<sequence>MRTLFPPRPPASRFSHRNRIGASVMLAHEEKEDVPRSPLQREGTPLAPKPQCKSSGPQSLKSKPQTQPMLENFPAPSLLTFPCQILIGQVAYLSLSVCLNPPSGSLLGLNSVVPIGVGQAAVIPQLSQARLLQDIVSKGGDCELQDETQAEYNSWRPPEGPEFTPHCRWAPRTALDPQTFKFPSGAEVQLETVPPGLLPRIPVYFICTGCGKVFWEGTHYDRVLSQFQEVLHLSEDAAAKA</sequence>
<accession>A0A498MM71</accession>
<evidence type="ECO:0000313" key="4">
    <source>
        <dbReference type="Proteomes" id="UP000290572"/>
    </source>
</evidence>
<dbReference type="InterPro" id="IPR052408">
    <property type="entry name" value="Exonuclease_MUT-7-like"/>
</dbReference>
<dbReference type="Proteomes" id="UP000290572">
    <property type="component" value="Unassembled WGS sequence"/>
</dbReference>
<dbReference type="AlphaFoldDB" id="A0A498MM71"/>
<evidence type="ECO:0000256" key="1">
    <source>
        <dbReference type="SAM" id="MobiDB-lite"/>
    </source>
</evidence>
<feature type="compositionally biased region" description="Polar residues" evidence="1">
    <location>
        <begin position="52"/>
        <end position="69"/>
    </location>
</feature>
<feature type="region of interest" description="Disordered" evidence="1">
    <location>
        <begin position="27"/>
        <end position="69"/>
    </location>
</feature>
<keyword evidence="3" id="KW-0540">Nuclease</keyword>
<evidence type="ECO:0000313" key="3">
    <source>
        <dbReference type="EMBL" id="RXN21360.1"/>
    </source>
</evidence>
<evidence type="ECO:0000259" key="2">
    <source>
        <dbReference type="Pfam" id="PF01927"/>
    </source>
</evidence>
<dbReference type="PANTHER" id="PTHR47765:SF2">
    <property type="entry name" value="EXONUCLEASE MUT-7 HOMOLOG"/>
    <property type="match status" value="1"/>
</dbReference>
<dbReference type="GO" id="GO:0004527">
    <property type="term" value="F:exonuclease activity"/>
    <property type="evidence" value="ECO:0007669"/>
    <property type="project" value="UniProtKB-KW"/>
</dbReference>
<feature type="compositionally biased region" description="Pro residues" evidence="1">
    <location>
        <begin position="1"/>
        <end position="10"/>
    </location>
</feature>
<name>A0A498MM71_LABRO</name>
<proteinExistence type="predicted"/>
<dbReference type="Pfam" id="PF01927">
    <property type="entry name" value="Mut7-C"/>
    <property type="match status" value="1"/>
</dbReference>
<dbReference type="EMBL" id="QBIY01012613">
    <property type="protein sequence ID" value="RXN21360.1"/>
    <property type="molecule type" value="Genomic_DNA"/>
</dbReference>
<organism evidence="3 4">
    <name type="scientific">Labeo rohita</name>
    <name type="common">Indian major carp</name>
    <name type="synonym">Cyprinus rohita</name>
    <dbReference type="NCBI Taxonomy" id="84645"/>
    <lineage>
        <taxon>Eukaryota</taxon>
        <taxon>Metazoa</taxon>
        <taxon>Chordata</taxon>
        <taxon>Craniata</taxon>
        <taxon>Vertebrata</taxon>
        <taxon>Euteleostomi</taxon>
        <taxon>Actinopterygii</taxon>
        <taxon>Neopterygii</taxon>
        <taxon>Teleostei</taxon>
        <taxon>Ostariophysi</taxon>
        <taxon>Cypriniformes</taxon>
        <taxon>Cyprinidae</taxon>
        <taxon>Labeoninae</taxon>
        <taxon>Labeonini</taxon>
        <taxon>Labeo</taxon>
    </lineage>
</organism>
<keyword evidence="3" id="KW-0378">Hydrolase</keyword>
<dbReference type="InterPro" id="IPR002782">
    <property type="entry name" value="Mut7-C_RNAse_dom"/>
</dbReference>
<feature type="domain" description="Mut7-C RNAse" evidence="2">
    <location>
        <begin position="190"/>
        <end position="224"/>
    </location>
</feature>
<comment type="caution">
    <text evidence="3">The sequence shown here is derived from an EMBL/GenBank/DDBJ whole genome shotgun (WGS) entry which is preliminary data.</text>
</comment>
<protein>
    <submittedName>
        <fullName evidence="3">Exonuclease mut-7-like protein</fullName>
    </submittedName>
</protein>
<feature type="region of interest" description="Disordered" evidence="1">
    <location>
        <begin position="1"/>
        <end position="20"/>
    </location>
</feature>
<keyword evidence="4" id="KW-1185">Reference proteome</keyword>
<dbReference type="PANTHER" id="PTHR47765">
    <property type="entry name" value="3'-5' EXONUCLEASE DOMAIN-CONTAINING PROTEIN"/>
    <property type="match status" value="1"/>
</dbReference>
<reference evidence="3 4" key="1">
    <citation type="submission" date="2018-03" db="EMBL/GenBank/DDBJ databases">
        <title>Draft genome sequence of Rohu Carp (Labeo rohita).</title>
        <authorList>
            <person name="Das P."/>
            <person name="Kushwaha B."/>
            <person name="Joshi C.G."/>
            <person name="Kumar D."/>
            <person name="Nagpure N.S."/>
            <person name="Sahoo L."/>
            <person name="Das S.P."/>
            <person name="Bit A."/>
            <person name="Patnaik S."/>
            <person name="Meher P.K."/>
            <person name="Jayasankar P."/>
            <person name="Koringa P.G."/>
            <person name="Patel N.V."/>
            <person name="Hinsu A.T."/>
            <person name="Kumar R."/>
            <person name="Pandey M."/>
            <person name="Agarwal S."/>
            <person name="Srivastava S."/>
            <person name="Singh M."/>
            <person name="Iquebal M.A."/>
            <person name="Jaiswal S."/>
            <person name="Angadi U.B."/>
            <person name="Kumar N."/>
            <person name="Raza M."/>
            <person name="Shah T.M."/>
            <person name="Rai A."/>
            <person name="Jena J.K."/>
        </authorList>
    </citation>
    <scope>NUCLEOTIDE SEQUENCE [LARGE SCALE GENOMIC DNA]</scope>
    <source>
        <strain evidence="3">DASCIFA01</strain>
        <tissue evidence="3">Testis</tissue>
    </source>
</reference>
<gene>
    <name evidence="3" type="ORF">ROHU_024281</name>
</gene>